<evidence type="ECO:0000313" key="2">
    <source>
        <dbReference type="EMBL" id="MFC6870423.1"/>
    </source>
</evidence>
<keyword evidence="2" id="KW-0378">Hydrolase</keyword>
<gene>
    <name evidence="2" type="ORF">ACFQGD_25130</name>
</gene>
<dbReference type="Gene3D" id="3.30.1390.10">
    <property type="match status" value="1"/>
</dbReference>
<evidence type="ECO:0000259" key="1">
    <source>
        <dbReference type="Pfam" id="PF02617"/>
    </source>
</evidence>
<dbReference type="GO" id="GO:0006508">
    <property type="term" value="P:proteolysis"/>
    <property type="evidence" value="ECO:0007669"/>
    <property type="project" value="UniProtKB-KW"/>
</dbReference>
<protein>
    <submittedName>
        <fullName evidence="2">ATP-dependent Clp protease adaptor ClpS</fullName>
    </submittedName>
</protein>
<sequence length="85" mass="9620">MREAVMARERAWAVHLHNDDINTIEGVVYVLHEVLGIPIESGLQAAAETDKKGDIVLGRYESQEQAERLVAQLQLYGLWASMKWT</sequence>
<dbReference type="InterPro" id="IPR003769">
    <property type="entry name" value="ClpS_core"/>
</dbReference>
<keyword evidence="2" id="KW-0645">Protease</keyword>
<feature type="domain" description="Adaptor protein ClpS core" evidence="1">
    <location>
        <begin position="8"/>
        <end position="79"/>
    </location>
</feature>
<reference evidence="3" key="1">
    <citation type="journal article" date="2019" name="Int. J. Syst. Evol. Microbiol.">
        <title>The Global Catalogue of Microorganisms (GCM) 10K type strain sequencing project: providing services to taxonomists for standard genome sequencing and annotation.</title>
        <authorList>
            <consortium name="The Broad Institute Genomics Platform"/>
            <consortium name="The Broad Institute Genome Sequencing Center for Infectious Disease"/>
            <person name="Wu L."/>
            <person name="Ma J."/>
        </authorList>
    </citation>
    <scope>NUCLEOTIDE SEQUENCE [LARGE SCALE GENOMIC DNA]</scope>
    <source>
        <strain evidence="3">KCTC 32255</strain>
    </source>
</reference>
<dbReference type="Pfam" id="PF02617">
    <property type="entry name" value="ClpS"/>
    <property type="match status" value="1"/>
</dbReference>
<dbReference type="Proteomes" id="UP001596337">
    <property type="component" value="Unassembled WGS sequence"/>
</dbReference>
<name>A0ABW2C7D2_9PSEU</name>
<proteinExistence type="predicted"/>
<dbReference type="GO" id="GO:0008233">
    <property type="term" value="F:peptidase activity"/>
    <property type="evidence" value="ECO:0007669"/>
    <property type="project" value="UniProtKB-KW"/>
</dbReference>
<organism evidence="2 3">
    <name type="scientific">Haloechinothrix salitolerans</name>
    <dbReference type="NCBI Taxonomy" id="926830"/>
    <lineage>
        <taxon>Bacteria</taxon>
        <taxon>Bacillati</taxon>
        <taxon>Actinomycetota</taxon>
        <taxon>Actinomycetes</taxon>
        <taxon>Pseudonocardiales</taxon>
        <taxon>Pseudonocardiaceae</taxon>
        <taxon>Haloechinothrix</taxon>
    </lineage>
</organism>
<evidence type="ECO:0000313" key="3">
    <source>
        <dbReference type="Proteomes" id="UP001596337"/>
    </source>
</evidence>
<dbReference type="RefSeq" id="WP_345399317.1">
    <property type="nucleotide sequence ID" value="NZ_BAABLA010000087.1"/>
</dbReference>
<dbReference type="InterPro" id="IPR014719">
    <property type="entry name" value="Ribosomal_bL12_C/ClpS-like"/>
</dbReference>
<keyword evidence="3" id="KW-1185">Reference proteome</keyword>
<dbReference type="SUPFAM" id="SSF54736">
    <property type="entry name" value="ClpS-like"/>
    <property type="match status" value="1"/>
</dbReference>
<comment type="caution">
    <text evidence="2">The sequence shown here is derived from an EMBL/GenBank/DDBJ whole genome shotgun (WGS) entry which is preliminary data.</text>
</comment>
<accession>A0ABW2C7D2</accession>
<dbReference type="EMBL" id="JBHSXX010000001">
    <property type="protein sequence ID" value="MFC6870423.1"/>
    <property type="molecule type" value="Genomic_DNA"/>
</dbReference>